<evidence type="ECO:0000256" key="1">
    <source>
        <dbReference type="ARBA" id="ARBA00022481"/>
    </source>
</evidence>
<dbReference type="SUPFAM" id="SSF51649">
    <property type="entry name" value="RuBisCo, C-terminal domain"/>
    <property type="match status" value="1"/>
</dbReference>
<dbReference type="PANTHER" id="PTHR42704">
    <property type="entry name" value="RIBULOSE BISPHOSPHATE CARBOXYLASE"/>
    <property type="match status" value="1"/>
</dbReference>
<comment type="function">
    <text evidence="2">RuBisCO catalyzes two reactions: the carboxylation of D-ribulose 1,5-bisphosphate, the primary event in carbon dioxide fixation, as well as the oxidative fragmentation of the pentose substrate in the photorespiration process. Both reactions occur simultaneously and in competition at the same active site.</text>
</comment>
<comment type="subunit">
    <text evidence="3">Heterohexadecamer of 8 large chains and 8 small chains; disulfide-linked. The disulfide link is formed within the large subunit homodimers.</text>
</comment>
<evidence type="ECO:0000313" key="5">
    <source>
        <dbReference type="EMBL" id="KAL3500705.1"/>
    </source>
</evidence>
<dbReference type="InterPro" id="IPR033966">
    <property type="entry name" value="RuBisCO"/>
</dbReference>
<dbReference type="Proteomes" id="UP001630127">
    <property type="component" value="Unassembled WGS sequence"/>
</dbReference>
<reference evidence="5 6" key="1">
    <citation type="submission" date="2024-11" db="EMBL/GenBank/DDBJ databases">
        <title>A near-complete genome assembly of Cinchona calisaya.</title>
        <authorList>
            <person name="Lian D.C."/>
            <person name="Zhao X.W."/>
            <person name="Wei L."/>
        </authorList>
    </citation>
    <scope>NUCLEOTIDE SEQUENCE [LARGE SCALE GENOMIC DNA]</scope>
    <source>
        <tissue evidence="5">Nenye</tissue>
    </source>
</reference>
<keyword evidence="1" id="KW-0488">Methylation</keyword>
<dbReference type="InterPro" id="IPR000685">
    <property type="entry name" value="RuBisCO_lsu_C"/>
</dbReference>
<dbReference type="Gene3D" id="3.20.20.110">
    <property type="entry name" value="Ribulose bisphosphate carboxylase, large subunit, C-terminal domain"/>
    <property type="match status" value="3"/>
</dbReference>
<feature type="domain" description="Ribulose bisphosphate carboxylase large subunit C-terminal" evidence="4">
    <location>
        <begin position="39"/>
        <end position="99"/>
    </location>
</feature>
<organism evidence="5 6">
    <name type="scientific">Cinchona calisaya</name>
    <dbReference type="NCBI Taxonomy" id="153742"/>
    <lineage>
        <taxon>Eukaryota</taxon>
        <taxon>Viridiplantae</taxon>
        <taxon>Streptophyta</taxon>
        <taxon>Embryophyta</taxon>
        <taxon>Tracheophyta</taxon>
        <taxon>Spermatophyta</taxon>
        <taxon>Magnoliopsida</taxon>
        <taxon>eudicotyledons</taxon>
        <taxon>Gunneridae</taxon>
        <taxon>Pentapetalae</taxon>
        <taxon>asterids</taxon>
        <taxon>lamiids</taxon>
        <taxon>Gentianales</taxon>
        <taxon>Rubiaceae</taxon>
        <taxon>Cinchonoideae</taxon>
        <taxon>Cinchoneae</taxon>
        <taxon>Cinchona</taxon>
    </lineage>
</organism>
<protein>
    <recommendedName>
        <fullName evidence="4">Ribulose bisphosphate carboxylase large subunit C-terminal domain-containing protein</fullName>
    </recommendedName>
</protein>
<gene>
    <name evidence="5" type="ORF">ACH5RR_039798</name>
</gene>
<sequence>MKSQPFLHWRDHFLFCAKAICKAHAEIGEIKGHYLNATAGGLTANTILAHYCRDNGLLLHIHCAMHAVIDRLKNHGMHFRVLGKVLCLSGGDHIHVVVVFISLKIGSIYQVFCLASGGAIVNRVAHNEGRYLAAEGNEIIREASKWSPELAAACEVWKAIRFNFKAVDTLDPS</sequence>
<name>A0ABD2Y1W7_9GENT</name>
<comment type="caution">
    <text evidence="5">The sequence shown here is derived from an EMBL/GenBank/DDBJ whole genome shotgun (WGS) entry which is preliminary data.</text>
</comment>
<dbReference type="EMBL" id="JBJUIK010000016">
    <property type="protein sequence ID" value="KAL3500705.1"/>
    <property type="molecule type" value="Genomic_DNA"/>
</dbReference>
<dbReference type="PANTHER" id="PTHR42704:SF17">
    <property type="entry name" value="RIBULOSE BISPHOSPHATE CARBOXYLASE LARGE CHAIN"/>
    <property type="match status" value="1"/>
</dbReference>
<dbReference type="AlphaFoldDB" id="A0ABD2Y1W7"/>
<dbReference type="Pfam" id="PF00016">
    <property type="entry name" value="RuBisCO_large"/>
    <property type="match status" value="1"/>
</dbReference>
<evidence type="ECO:0000256" key="2">
    <source>
        <dbReference type="ARBA" id="ARBA00025664"/>
    </source>
</evidence>
<evidence type="ECO:0000313" key="6">
    <source>
        <dbReference type="Proteomes" id="UP001630127"/>
    </source>
</evidence>
<dbReference type="InterPro" id="IPR036376">
    <property type="entry name" value="RuBisCO_lsu_C_sf"/>
</dbReference>
<evidence type="ECO:0000259" key="4">
    <source>
        <dbReference type="Pfam" id="PF00016"/>
    </source>
</evidence>
<evidence type="ECO:0000256" key="3">
    <source>
        <dbReference type="ARBA" id="ARBA00025888"/>
    </source>
</evidence>
<accession>A0ABD2Y1W7</accession>
<proteinExistence type="predicted"/>
<keyword evidence="6" id="KW-1185">Reference proteome</keyword>